<name>A0A3D5J722_9FLAO</name>
<dbReference type="InterPro" id="IPR004682">
    <property type="entry name" value="TRAP_DctP"/>
</dbReference>
<organism evidence="2 3">
    <name type="scientific">Zunongwangia profunda</name>
    <dbReference type="NCBI Taxonomy" id="398743"/>
    <lineage>
        <taxon>Bacteria</taxon>
        <taxon>Pseudomonadati</taxon>
        <taxon>Bacteroidota</taxon>
        <taxon>Flavobacteriia</taxon>
        <taxon>Flavobacteriales</taxon>
        <taxon>Flavobacteriaceae</taxon>
        <taxon>Zunongwangia</taxon>
    </lineage>
</organism>
<dbReference type="Gene3D" id="3.40.190.170">
    <property type="entry name" value="Bacterial extracellular solute-binding protein, family 7"/>
    <property type="match status" value="1"/>
</dbReference>
<dbReference type="GO" id="GO:0030288">
    <property type="term" value="C:outer membrane-bounded periplasmic space"/>
    <property type="evidence" value="ECO:0007669"/>
    <property type="project" value="InterPro"/>
</dbReference>
<dbReference type="NCBIfam" id="NF037995">
    <property type="entry name" value="TRAP_S1"/>
    <property type="match status" value="1"/>
</dbReference>
<evidence type="ECO:0000256" key="1">
    <source>
        <dbReference type="ARBA" id="ARBA00022729"/>
    </source>
</evidence>
<protein>
    <submittedName>
        <fullName evidence="2">TRAP transporter substrate-binding protein DctP</fullName>
    </submittedName>
</protein>
<dbReference type="RefSeq" id="WP_228252261.1">
    <property type="nucleotide sequence ID" value="NZ_CAJXAW010000049.1"/>
</dbReference>
<sequence>MMIKRLFFVFGLLLLFGCNVDSSVKELKLAHSLSNNHPVHKAMQYFAERVSFHSDGKMKIKIYPSSQLGSERECLELLQLGSLAMTKVSSAVMENFSPKLKVFGYPYLFESKEQRYALYDSDLGKELLADGEKYWLHGLTYFDAGSRSFYTKDTPIREPSDLKGLKVRVMQSPTAIKLVSALGGSPTPVSWGELYTSLQQGVVDAAENNLPSFYSSKHYEICKNLCLDEHSSLPDILVMSSIIYSELSEEEKEVLSISAQEAAIEQRKLWETAEKESLEAVTQAGVKVTRPDIEVFKKESKQIITDLQSEDPDLYDLIQKIKAIQP</sequence>
<dbReference type="Pfam" id="PF03480">
    <property type="entry name" value="DctP"/>
    <property type="match status" value="1"/>
</dbReference>
<dbReference type="InterPro" id="IPR018389">
    <property type="entry name" value="DctP_fam"/>
</dbReference>
<reference evidence="2 3" key="1">
    <citation type="journal article" date="2018" name="Nat. Biotechnol.">
        <title>A standardized bacterial taxonomy based on genome phylogeny substantially revises the tree of life.</title>
        <authorList>
            <person name="Parks D.H."/>
            <person name="Chuvochina M."/>
            <person name="Waite D.W."/>
            <person name="Rinke C."/>
            <person name="Skarshewski A."/>
            <person name="Chaumeil P.A."/>
            <person name="Hugenholtz P."/>
        </authorList>
    </citation>
    <scope>NUCLEOTIDE SEQUENCE [LARGE SCALE GENOMIC DNA]</scope>
    <source>
        <strain evidence="2">UBA9359</strain>
    </source>
</reference>
<evidence type="ECO:0000313" key="2">
    <source>
        <dbReference type="EMBL" id="HCV83160.1"/>
    </source>
</evidence>
<dbReference type="AlphaFoldDB" id="A0A3D5J722"/>
<dbReference type="GO" id="GO:0055085">
    <property type="term" value="P:transmembrane transport"/>
    <property type="evidence" value="ECO:0007669"/>
    <property type="project" value="InterPro"/>
</dbReference>
<dbReference type="EMBL" id="DPMF01000435">
    <property type="protein sequence ID" value="HCV83160.1"/>
    <property type="molecule type" value="Genomic_DNA"/>
</dbReference>
<proteinExistence type="predicted"/>
<evidence type="ECO:0000313" key="3">
    <source>
        <dbReference type="Proteomes" id="UP000264330"/>
    </source>
</evidence>
<gene>
    <name evidence="2" type="ORF">DGQ38_19150</name>
</gene>
<dbReference type="PIRSF" id="PIRSF006470">
    <property type="entry name" value="DctB"/>
    <property type="match status" value="1"/>
</dbReference>
<dbReference type="NCBIfam" id="TIGR00787">
    <property type="entry name" value="dctP"/>
    <property type="match status" value="1"/>
</dbReference>
<keyword evidence="1" id="KW-0732">Signal</keyword>
<dbReference type="GO" id="GO:0030246">
    <property type="term" value="F:carbohydrate binding"/>
    <property type="evidence" value="ECO:0007669"/>
    <property type="project" value="TreeGrafter"/>
</dbReference>
<dbReference type="PANTHER" id="PTHR33376:SF2">
    <property type="entry name" value="DICARBOXYLATE-BINDING PERIPLASMIC PROTEIN"/>
    <property type="match status" value="1"/>
</dbReference>
<comment type="caution">
    <text evidence="2">The sequence shown here is derived from an EMBL/GenBank/DDBJ whole genome shotgun (WGS) entry which is preliminary data.</text>
</comment>
<dbReference type="InterPro" id="IPR038404">
    <property type="entry name" value="TRAP_DctP_sf"/>
</dbReference>
<accession>A0A3D5J722</accession>
<dbReference type="PANTHER" id="PTHR33376">
    <property type="match status" value="1"/>
</dbReference>
<dbReference type="SUPFAM" id="SSF53850">
    <property type="entry name" value="Periplasmic binding protein-like II"/>
    <property type="match status" value="1"/>
</dbReference>
<dbReference type="PROSITE" id="PS51257">
    <property type="entry name" value="PROKAR_LIPOPROTEIN"/>
    <property type="match status" value="1"/>
</dbReference>
<dbReference type="CDD" id="cd13671">
    <property type="entry name" value="PBP2_TRAP_SBP_like_3"/>
    <property type="match status" value="1"/>
</dbReference>
<dbReference type="Proteomes" id="UP000264330">
    <property type="component" value="Unassembled WGS sequence"/>
</dbReference>